<dbReference type="PROSITE" id="PS50119">
    <property type="entry name" value="ZF_BBOX"/>
    <property type="match status" value="2"/>
</dbReference>
<dbReference type="SMART" id="SM00336">
    <property type="entry name" value="BBOX"/>
    <property type="match status" value="2"/>
</dbReference>
<feature type="compositionally biased region" description="Basic and acidic residues" evidence="10">
    <location>
        <begin position="22"/>
        <end position="38"/>
    </location>
</feature>
<feature type="domain" description="B box-type" evidence="11">
    <location>
        <begin position="169"/>
        <end position="216"/>
    </location>
</feature>
<dbReference type="PROSITE" id="PS00518">
    <property type="entry name" value="ZF_RING_1"/>
    <property type="match status" value="1"/>
</dbReference>
<evidence type="ECO:0000256" key="8">
    <source>
        <dbReference type="PROSITE-ProRule" id="PRU00504"/>
    </source>
</evidence>
<dbReference type="Gene3D" id="3.30.40.10">
    <property type="entry name" value="Zinc/RING finger domain, C3HC4 (zinc finger)"/>
    <property type="match status" value="1"/>
</dbReference>
<keyword evidence="1" id="KW-0597">Phosphoprotein</keyword>
<keyword evidence="2" id="KW-0479">Metal-binding</keyword>
<feature type="compositionally biased region" description="Low complexity" evidence="10">
    <location>
        <begin position="478"/>
        <end position="497"/>
    </location>
</feature>
<dbReference type="InterPro" id="IPR047153">
    <property type="entry name" value="TRIM45/56/19-like"/>
</dbReference>
<evidence type="ECO:0000256" key="2">
    <source>
        <dbReference type="ARBA" id="ARBA00022723"/>
    </source>
</evidence>
<keyword evidence="6" id="KW-0862">Zinc</keyword>
<organism evidence="12 13">
    <name type="scientific">Parascaris univalens</name>
    <name type="common">Nematode worm</name>
    <dbReference type="NCBI Taxonomy" id="6257"/>
    <lineage>
        <taxon>Eukaryota</taxon>
        <taxon>Metazoa</taxon>
        <taxon>Ecdysozoa</taxon>
        <taxon>Nematoda</taxon>
        <taxon>Chromadorea</taxon>
        <taxon>Rhabditida</taxon>
        <taxon>Spirurina</taxon>
        <taxon>Ascaridomorpha</taxon>
        <taxon>Ascaridoidea</taxon>
        <taxon>Ascarididae</taxon>
        <taxon>Parascaris</taxon>
    </lineage>
</organism>
<evidence type="ECO:0000256" key="1">
    <source>
        <dbReference type="ARBA" id="ARBA00022553"/>
    </source>
</evidence>
<dbReference type="InterPro" id="IPR003649">
    <property type="entry name" value="Bbox_C"/>
</dbReference>
<dbReference type="SMART" id="SM00184">
    <property type="entry name" value="RING"/>
    <property type="match status" value="1"/>
</dbReference>
<dbReference type="InterPro" id="IPR001258">
    <property type="entry name" value="NHL_repeat"/>
</dbReference>
<dbReference type="PANTHER" id="PTHR25462:SF296">
    <property type="entry name" value="MEIOTIC P26, ISOFORM F"/>
    <property type="match status" value="1"/>
</dbReference>
<dbReference type="SUPFAM" id="SSF57850">
    <property type="entry name" value="RING/U-box"/>
    <property type="match status" value="1"/>
</dbReference>
<name>A0A915BLU5_PARUN</name>
<evidence type="ECO:0000256" key="5">
    <source>
        <dbReference type="ARBA" id="ARBA00022786"/>
    </source>
</evidence>
<reference evidence="13" key="1">
    <citation type="submission" date="2022-11" db="UniProtKB">
        <authorList>
            <consortium name="WormBaseParasite"/>
        </authorList>
    </citation>
    <scope>IDENTIFICATION</scope>
</reference>
<dbReference type="InterPro" id="IPR013083">
    <property type="entry name" value="Znf_RING/FYVE/PHD"/>
</dbReference>
<dbReference type="InterPro" id="IPR017907">
    <property type="entry name" value="Znf_RING_CS"/>
</dbReference>
<dbReference type="InterPro" id="IPR011042">
    <property type="entry name" value="6-blade_b-propeller_TolB-like"/>
</dbReference>
<dbReference type="AlphaFoldDB" id="A0A915BLU5"/>
<dbReference type="Gene3D" id="3.30.160.60">
    <property type="entry name" value="Classic Zinc Finger"/>
    <property type="match status" value="1"/>
</dbReference>
<dbReference type="PROSITE" id="PS51125">
    <property type="entry name" value="NHL"/>
    <property type="match status" value="1"/>
</dbReference>
<dbReference type="SUPFAM" id="SSF57845">
    <property type="entry name" value="B-box zinc-binding domain"/>
    <property type="match status" value="1"/>
</dbReference>
<dbReference type="GO" id="GO:0008270">
    <property type="term" value="F:zinc ion binding"/>
    <property type="evidence" value="ECO:0007669"/>
    <property type="project" value="UniProtKB-KW"/>
</dbReference>
<feature type="region of interest" description="Disordered" evidence="10">
    <location>
        <begin position="472"/>
        <end position="596"/>
    </location>
</feature>
<evidence type="ECO:0000256" key="7">
    <source>
        <dbReference type="PROSITE-ProRule" id="PRU00024"/>
    </source>
</evidence>
<evidence type="ECO:0000256" key="3">
    <source>
        <dbReference type="ARBA" id="ARBA00022737"/>
    </source>
</evidence>
<proteinExistence type="predicted"/>
<evidence type="ECO:0000313" key="12">
    <source>
        <dbReference type="Proteomes" id="UP000887569"/>
    </source>
</evidence>
<dbReference type="GO" id="GO:0005654">
    <property type="term" value="C:nucleoplasm"/>
    <property type="evidence" value="ECO:0007669"/>
    <property type="project" value="TreeGrafter"/>
</dbReference>
<dbReference type="Proteomes" id="UP000887569">
    <property type="component" value="Unplaced"/>
</dbReference>
<evidence type="ECO:0000256" key="6">
    <source>
        <dbReference type="ARBA" id="ARBA00022833"/>
    </source>
</evidence>
<keyword evidence="4 7" id="KW-0863">Zinc-finger</keyword>
<dbReference type="SUPFAM" id="SSF101898">
    <property type="entry name" value="NHL repeat"/>
    <property type="match status" value="1"/>
</dbReference>
<feature type="compositionally biased region" description="Polar residues" evidence="10">
    <location>
        <begin position="562"/>
        <end position="572"/>
    </location>
</feature>
<dbReference type="Gene3D" id="2.120.10.30">
    <property type="entry name" value="TolB, C-terminal domain"/>
    <property type="match status" value="1"/>
</dbReference>
<dbReference type="InterPro" id="IPR000315">
    <property type="entry name" value="Znf_B-box"/>
</dbReference>
<feature type="domain" description="B box-type" evidence="11">
    <location>
        <begin position="228"/>
        <end position="271"/>
    </location>
</feature>
<feature type="compositionally biased region" description="Polar residues" evidence="10">
    <location>
        <begin position="498"/>
        <end position="509"/>
    </location>
</feature>
<keyword evidence="12" id="KW-1185">Reference proteome</keyword>
<accession>A0A915BLU5</accession>
<feature type="coiled-coil region" evidence="9">
    <location>
        <begin position="319"/>
        <end position="361"/>
    </location>
</feature>
<dbReference type="WBParaSite" id="PgR044_g075_t01">
    <property type="protein sequence ID" value="PgR044_g075_t01"/>
    <property type="gene ID" value="PgR044_g075"/>
</dbReference>
<feature type="region of interest" description="Disordered" evidence="10">
    <location>
        <begin position="1"/>
        <end position="41"/>
    </location>
</feature>
<protein>
    <submittedName>
        <fullName evidence="13">B box-type domain-containing protein</fullName>
    </submittedName>
</protein>
<dbReference type="CDD" id="cd14959">
    <property type="entry name" value="NHL_brat_like"/>
    <property type="match status" value="1"/>
</dbReference>
<feature type="compositionally biased region" description="Pro residues" evidence="10">
    <location>
        <begin position="539"/>
        <end position="553"/>
    </location>
</feature>
<sequence>MEEGGGGEHSPNVGRPRVLFTTHEDKAESPPSVKEDKCTMGSNSHSCGSSPLLDTAPLPNDDDVLCPYCGQHFRKPRVLDCLHSMCEDCIIAQLDGRRDGDSTRTGANTVATDFELEQTSVHLRPTPPGVIRCPICHQESRVGNDVRFVNHLVLDFVRIHEAESANASGGVRACRACKSEQPAMAVCKQCASDLCKNCVQAHRDMKLFDGHTVLTYAEVAENELELPHEPVMCISHPTVPYTTLCTSCETLVCAQCQPEHADSRHHNIVQVDERVGQLIVTELRDIAAHADAKAKATESACGCIPERQRLLADQYEAAHSQIEEAFADYQHILEEAKQRLLSELEKVRDEQDSQLNNLSHRISLTAVRIADALAFTERLLAKGSAFELLASRKKVRQQLTSLAHSIPDMSSTVELSFSRASHAQFAKHLNAIVGSVSCRLVAEAVKDDSLLTSTRSFDLSSLRQLSVTRAFPSDPSLTQATSSGTPTTRTTPSIGNTQTSAFSTYSSGPGTIGMERRQKSTSLSAHNSVADFSDGWPPSSIPPEPPSPSPPSDFTPMRGIATTESSFYNWPPSSNPPPVTDSRPGTHAVLPQPTPSNAVPSSIHAMNAQHMSAAMNSILGMQKSNSLWMAQQAAAAVAAAGQLPNAFAMPVRHRTATSIFDPLVDPSALRLALNSLGAGVVDAASLAALQSALPQIPPPLSRQSQCGTPSEQIATSAVGLLNDRQFLGLPRGVVPKNIVGASDLILRWHIGGIGVGPGQFNSPHGFCLGCDDEILVADTNNHRIQILSKQGKMVMQFGIAGTDDGHLFYPKKVVALRPRASLPDGGYIVVDKGDNKARLQLFTKVGEFIHKIVASYIEYVSALTVNGAGHVVVFNSTSAMFVLDVDQGPIAKILKWADCGKMLCEASDVSVFEGLYYVTDYKQHCVVVLTIDGDLVRRFGAFEHTPYPIGVDVSKTGDVLVADSHGNHFHILVCSKTGQRLQDFECTQLKVSRCVGLRITSEGNIVSISKHNHNVLMFNTLYLNH</sequence>
<dbReference type="PANTHER" id="PTHR25462">
    <property type="entry name" value="BONUS, ISOFORM C-RELATED"/>
    <property type="match status" value="1"/>
</dbReference>
<dbReference type="GO" id="GO:0061630">
    <property type="term" value="F:ubiquitin protein ligase activity"/>
    <property type="evidence" value="ECO:0007669"/>
    <property type="project" value="TreeGrafter"/>
</dbReference>
<evidence type="ECO:0000313" key="13">
    <source>
        <dbReference type="WBParaSite" id="PgR044_g075_t01"/>
    </source>
</evidence>
<dbReference type="Pfam" id="PF01436">
    <property type="entry name" value="NHL"/>
    <property type="match status" value="1"/>
</dbReference>
<keyword evidence="3" id="KW-0677">Repeat</keyword>
<keyword evidence="5" id="KW-0833">Ubl conjugation pathway</keyword>
<dbReference type="Pfam" id="PF00643">
    <property type="entry name" value="zf-B_box"/>
    <property type="match status" value="1"/>
</dbReference>
<evidence type="ECO:0000256" key="4">
    <source>
        <dbReference type="ARBA" id="ARBA00022771"/>
    </source>
</evidence>
<dbReference type="SMART" id="SM00502">
    <property type="entry name" value="BBC"/>
    <property type="match status" value="1"/>
</dbReference>
<feature type="repeat" description="NHL" evidence="8">
    <location>
        <begin position="750"/>
        <end position="790"/>
    </location>
</feature>
<dbReference type="InterPro" id="IPR027370">
    <property type="entry name" value="Znf-RING_euk"/>
</dbReference>
<evidence type="ECO:0000256" key="10">
    <source>
        <dbReference type="SAM" id="MobiDB-lite"/>
    </source>
</evidence>
<dbReference type="InterPro" id="IPR001841">
    <property type="entry name" value="Znf_RING"/>
</dbReference>
<keyword evidence="9" id="KW-0175">Coiled coil</keyword>
<dbReference type="Pfam" id="PF13445">
    <property type="entry name" value="zf-RING_UBOX"/>
    <property type="match status" value="1"/>
</dbReference>
<evidence type="ECO:0000256" key="9">
    <source>
        <dbReference type="SAM" id="Coils"/>
    </source>
</evidence>
<evidence type="ECO:0000259" key="11">
    <source>
        <dbReference type="PROSITE" id="PS50119"/>
    </source>
</evidence>